<sequence length="107" mass="11808">MTTDMQTELDIELERLEGIMLTNYFEALETDRAAVAAGSVAEIATLGLATITLFGDLRYGEGMLTYAERYGEMLASLVDNLEALGRYIPVSLEVNKEEDGELQELPN</sequence>
<comment type="caution">
    <text evidence="1">The sequence shown here is derived from an EMBL/GenBank/DDBJ whole genome shotgun (WGS) entry which is preliminary data.</text>
</comment>
<protein>
    <submittedName>
        <fullName evidence="1">Uncharacterized protein</fullName>
    </submittedName>
</protein>
<gene>
    <name evidence="1" type="ORF">LCGC14_1164890</name>
</gene>
<dbReference type="AlphaFoldDB" id="A0A0F9MEH7"/>
<proteinExistence type="predicted"/>
<dbReference type="EMBL" id="LAZR01005711">
    <property type="protein sequence ID" value="KKM97746.1"/>
    <property type="molecule type" value="Genomic_DNA"/>
</dbReference>
<organism evidence="1">
    <name type="scientific">marine sediment metagenome</name>
    <dbReference type="NCBI Taxonomy" id="412755"/>
    <lineage>
        <taxon>unclassified sequences</taxon>
        <taxon>metagenomes</taxon>
        <taxon>ecological metagenomes</taxon>
    </lineage>
</organism>
<accession>A0A0F9MEH7</accession>
<evidence type="ECO:0000313" key="1">
    <source>
        <dbReference type="EMBL" id="KKM97746.1"/>
    </source>
</evidence>
<name>A0A0F9MEH7_9ZZZZ</name>
<reference evidence="1" key="1">
    <citation type="journal article" date="2015" name="Nature">
        <title>Complex archaea that bridge the gap between prokaryotes and eukaryotes.</title>
        <authorList>
            <person name="Spang A."/>
            <person name="Saw J.H."/>
            <person name="Jorgensen S.L."/>
            <person name="Zaremba-Niedzwiedzka K."/>
            <person name="Martijn J."/>
            <person name="Lind A.E."/>
            <person name="van Eijk R."/>
            <person name="Schleper C."/>
            <person name="Guy L."/>
            <person name="Ettema T.J."/>
        </authorList>
    </citation>
    <scope>NUCLEOTIDE SEQUENCE</scope>
</reference>